<proteinExistence type="predicted"/>
<sequence>MLKNMLGLLPHPFPSAAPVSLIKVAWLSHSCRITMKRLDLFTALLCSLSWIFISGSGPETVEVRQGEDVTLACSNTSTEQGQSMWFRLVNRTKPNAIASMFIPTQKALICPGFDKTKFEMTSNISTLFVHIMRADLSDSGLYFCGIYTHKCIELSAVTFLNVTQFQDGEDDKLNDLNESQNQCSDTSPKLNIILSGLCILLTIIIIALAFKVKNPKSAVRNVPQQEGNQDYFCGMYTHKCIEFSTVTFLNVTQFRDGEDDKLSRTRRMIPTKPVRNKTAL</sequence>
<dbReference type="PROSITE" id="PS50835">
    <property type="entry name" value="IG_LIKE"/>
    <property type="match status" value="1"/>
</dbReference>
<dbReference type="Pfam" id="PF07686">
    <property type="entry name" value="V-set"/>
    <property type="match status" value="1"/>
</dbReference>
<keyword evidence="3" id="KW-0732">Signal</keyword>
<evidence type="ECO:0000313" key="10">
    <source>
        <dbReference type="Ensembl" id="ENSTRUP00000069550.1"/>
    </source>
</evidence>
<evidence type="ECO:0000256" key="5">
    <source>
        <dbReference type="ARBA" id="ARBA00023136"/>
    </source>
</evidence>
<name>A0A674N8E5_TAKRU</name>
<dbReference type="Gene3D" id="2.60.40.10">
    <property type="entry name" value="Immunoglobulins"/>
    <property type="match status" value="1"/>
</dbReference>
<evidence type="ECO:0000256" key="8">
    <source>
        <dbReference type="SAM" id="Phobius"/>
    </source>
</evidence>
<comment type="subcellular location">
    <subcellularLocation>
        <location evidence="1">Cell membrane</location>
    </subcellularLocation>
</comment>
<dbReference type="PANTHER" id="PTHR19433">
    <property type="entry name" value="T-CELL RECEPTOR ALPHA CHAIN V REGION-RELATED"/>
    <property type="match status" value="1"/>
</dbReference>
<dbReference type="InterPro" id="IPR013783">
    <property type="entry name" value="Ig-like_fold"/>
</dbReference>
<evidence type="ECO:0000256" key="3">
    <source>
        <dbReference type="ARBA" id="ARBA00022729"/>
    </source>
</evidence>
<keyword evidence="11" id="KW-1185">Reference proteome</keyword>
<dbReference type="PANTHER" id="PTHR19433:SF111">
    <property type="entry name" value="T CELL RECEPTOR ALPHA VARIABLE 4"/>
    <property type="match status" value="1"/>
</dbReference>
<gene>
    <name evidence="10" type="primary">LOC105419087</name>
</gene>
<keyword evidence="5 8" id="KW-0472">Membrane</keyword>
<keyword evidence="2" id="KW-1003">Cell membrane</keyword>
<reference evidence="10" key="3">
    <citation type="submission" date="2025-09" db="UniProtKB">
        <authorList>
            <consortium name="Ensembl"/>
        </authorList>
    </citation>
    <scope>IDENTIFICATION</scope>
</reference>
<accession>A0A674N8E5</accession>
<dbReference type="RefSeq" id="XP_029696681.1">
    <property type="nucleotide sequence ID" value="XM_029840821.1"/>
</dbReference>
<dbReference type="GO" id="GO:0009617">
    <property type="term" value="P:response to bacterium"/>
    <property type="evidence" value="ECO:0007669"/>
    <property type="project" value="TreeGrafter"/>
</dbReference>
<keyword evidence="8" id="KW-0812">Transmembrane</keyword>
<protein>
    <submittedName>
        <fullName evidence="10">Uncharacterized LOC105419087</fullName>
    </submittedName>
</protein>
<dbReference type="GO" id="GO:0005886">
    <property type="term" value="C:plasma membrane"/>
    <property type="evidence" value="ECO:0007669"/>
    <property type="project" value="UniProtKB-SubCell"/>
</dbReference>
<dbReference type="KEGG" id="tru:105419087"/>
<dbReference type="OrthoDB" id="9932608at2759"/>
<dbReference type="SMART" id="SM00409">
    <property type="entry name" value="IG"/>
    <property type="match status" value="1"/>
</dbReference>
<organism evidence="10 11">
    <name type="scientific">Takifugu rubripes</name>
    <name type="common">Japanese pufferfish</name>
    <name type="synonym">Fugu rubripes</name>
    <dbReference type="NCBI Taxonomy" id="31033"/>
    <lineage>
        <taxon>Eukaryota</taxon>
        <taxon>Metazoa</taxon>
        <taxon>Chordata</taxon>
        <taxon>Craniata</taxon>
        <taxon>Vertebrata</taxon>
        <taxon>Euteleostomi</taxon>
        <taxon>Actinopterygii</taxon>
        <taxon>Neopterygii</taxon>
        <taxon>Teleostei</taxon>
        <taxon>Neoteleostei</taxon>
        <taxon>Acanthomorphata</taxon>
        <taxon>Eupercaria</taxon>
        <taxon>Tetraodontiformes</taxon>
        <taxon>Tetradontoidea</taxon>
        <taxon>Tetraodontidae</taxon>
        <taxon>Takifugu</taxon>
    </lineage>
</organism>
<evidence type="ECO:0000256" key="7">
    <source>
        <dbReference type="ARBA" id="ARBA00023180"/>
    </source>
</evidence>
<feature type="transmembrane region" description="Helical" evidence="8">
    <location>
        <begin position="190"/>
        <end position="210"/>
    </location>
</feature>
<feature type="domain" description="Ig-like" evidence="9">
    <location>
        <begin position="14"/>
        <end position="144"/>
    </location>
</feature>
<reference evidence="10 11" key="1">
    <citation type="journal article" date="2011" name="Genome Biol. Evol.">
        <title>Integration of the genetic map and genome assembly of fugu facilitates insights into distinct features of genome evolution in teleosts and mammals.</title>
        <authorList>
            <person name="Kai W."/>
            <person name="Kikuchi K."/>
            <person name="Tohari S."/>
            <person name="Chew A.K."/>
            <person name="Tay A."/>
            <person name="Fujiwara A."/>
            <person name="Hosoya S."/>
            <person name="Suetake H."/>
            <person name="Naruse K."/>
            <person name="Brenner S."/>
            <person name="Suzuki Y."/>
            <person name="Venkatesh B."/>
        </authorList>
    </citation>
    <scope>NUCLEOTIDE SEQUENCE [LARGE SCALE GENOMIC DNA]</scope>
</reference>
<dbReference type="InterPro" id="IPR036179">
    <property type="entry name" value="Ig-like_dom_sf"/>
</dbReference>
<evidence type="ECO:0000256" key="1">
    <source>
        <dbReference type="ARBA" id="ARBA00004236"/>
    </source>
</evidence>
<dbReference type="InterPro" id="IPR013106">
    <property type="entry name" value="Ig_V-set"/>
</dbReference>
<dbReference type="RefSeq" id="XP_029696680.1">
    <property type="nucleotide sequence ID" value="XM_029840820.1"/>
</dbReference>
<dbReference type="GO" id="GO:0002376">
    <property type="term" value="P:immune system process"/>
    <property type="evidence" value="ECO:0007669"/>
    <property type="project" value="UniProtKB-KW"/>
</dbReference>
<dbReference type="AlphaFoldDB" id="A0A674N8E5"/>
<dbReference type="InterPro" id="IPR007110">
    <property type="entry name" value="Ig-like_dom"/>
</dbReference>
<evidence type="ECO:0000256" key="4">
    <source>
        <dbReference type="ARBA" id="ARBA00022859"/>
    </source>
</evidence>
<evidence type="ECO:0000313" key="11">
    <source>
        <dbReference type="Proteomes" id="UP000005226"/>
    </source>
</evidence>
<dbReference type="InParanoid" id="A0A674N8E5"/>
<keyword evidence="4" id="KW-0391">Immunity</keyword>
<dbReference type="Ensembl" id="ENSTRUT00000073258.1">
    <property type="protein sequence ID" value="ENSTRUP00000069550.1"/>
    <property type="gene ID" value="ENSTRUG00000024767.2"/>
</dbReference>
<keyword evidence="8" id="KW-1133">Transmembrane helix</keyword>
<keyword evidence="6" id="KW-1015">Disulfide bond</keyword>
<evidence type="ECO:0000259" key="9">
    <source>
        <dbReference type="PROSITE" id="PS50835"/>
    </source>
</evidence>
<evidence type="ECO:0000256" key="2">
    <source>
        <dbReference type="ARBA" id="ARBA00022475"/>
    </source>
</evidence>
<dbReference type="GeneID" id="105419087"/>
<keyword evidence="7" id="KW-0325">Glycoprotein</keyword>
<dbReference type="Proteomes" id="UP000005226">
    <property type="component" value="Chromosome 8"/>
</dbReference>
<dbReference type="InterPro" id="IPR052051">
    <property type="entry name" value="TCR_complex_component"/>
</dbReference>
<dbReference type="SUPFAM" id="SSF48726">
    <property type="entry name" value="Immunoglobulin"/>
    <property type="match status" value="1"/>
</dbReference>
<dbReference type="InterPro" id="IPR003599">
    <property type="entry name" value="Ig_sub"/>
</dbReference>
<dbReference type="FunCoup" id="A0A674N8E5">
    <property type="interactions" value="32"/>
</dbReference>
<reference evidence="10" key="2">
    <citation type="submission" date="2025-08" db="UniProtKB">
        <authorList>
            <consortium name="Ensembl"/>
        </authorList>
    </citation>
    <scope>IDENTIFICATION</scope>
</reference>
<evidence type="ECO:0000256" key="6">
    <source>
        <dbReference type="ARBA" id="ARBA00023157"/>
    </source>
</evidence>